<dbReference type="InterPro" id="IPR043128">
    <property type="entry name" value="Rev_trsase/Diguanyl_cyclase"/>
</dbReference>
<dbReference type="InterPro" id="IPR000160">
    <property type="entry name" value="GGDEF_dom"/>
</dbReference>
<name>X6LAK6_RETFI</name>
<evidence type="ECO:0000259" key="2">
    <source>
        <dbReference type="PROSITE" id="PS50887"/>
    </source>
</evidence>
<proteinExistence type="predicted"/>
<dbReference type="EMBL" id="ASPP01047434">
    <property type="protein sequence ID" value="ETN98171.1"/>
    <property type="molecule type" value="Genomic_DNA"/>
</dbReference>
<dbReference type="Proteomes" id="UP000023152">
    <property type="component" value="Unassembled WGS sequence"/>
</dbReference>
<evidence type="ECO:0000313" key="4">
    <source>
        <dbReference type="Proteomes" id="UP000023152"/>
    </source>
</evidence>
<dbReference type="Gene3D" id="3.30.70.270">
    <property type="match status" value="1"/>
</dbReference>
<reference evidence="3 4" key="1">
    <citation type="journal article" date="2013" name="Curr. Biol.">
        <title>The Genome of the Foraminiferan Reticulomyxa filosa.</title>
        <authorList>
            <person name="Glockner G."/>
            <person name="Hulsmann N."/>
            <person name="Schleicher M."/>
            <person name="Noegel A.A."/>
            <person name="Eichinger L."/>
            <person name="Gallinger C."/>
            <person name="Pawlowski J."/>
            <person name="Sierra R."/>
            <person name="Euteneuer U."/>
            <person name="Pillet L."/>
            <person name="Moustafa A."/>
            <person name="Platzer M."/>
            <person name="Groth M."/>
            <person name="Szafranski K."/>
            <person name="Schliwa M."/>
        </authorList>
    </citation>
    <scope>NUCLEOTIDE SEQUENCE [LARGE SCALE GENOMIC DNA]</scope>
</reference>
<protein>
    <recommendedName>
        <fullName evidence="2">GGDEF domain-containing protein</fullName>
    </recommendedName>
</protein>
<evidence type="ECO:0000256" key="1">
    <source>
        <dbReference type="SAM" id="MobiDB-lite"/>
    </source>
</evidence>
<sequence length="264" mass="29393">MKVGLLEVRDRLEMMIESIDHKSFSAEQVSFGLTEIFDIVDCMCKKTPDPMDVATLSRNFITGLPNNNSFLKTCGTIFDGYKQNNKTSGRRPSKRKDSTDTYGYPKTPESSSSYAHARSGTIDSAISESALNDDVFGVEGLEMMANISIKKSGDFEELNLLPHGDDSQEWGMLLISIDDFADISNQLGGMQVRDKLLQHVCGLIHSKVSDEKQKLFHLDLDLFALLLPIDLEYDKNRMPKFQSFVVEGDGTGGNDKHAIKPITI</sequence>
<evidence type="ECO:0000313" key="3">
    <source>
        <dbReference type="EMBL" id="ETN98171.1"/>
    </source>
</evidence>
<accession>X6LAK6</accession>
<feature type="domain" description="GGDEF" evidence="2">
    <location>
        <begin position="168"/>
        <end position="264"/>
    </location>
</feature>
<dbReference type="PROSITE" id="PS50887">
    <property type="entry name" value="GGDEF"/>
    <property type="match status" value="1"/>
</dbReference>
<comment type="caution">
    <text evidence="3">The sequence shown here is derived from an EMBL/GenBank/DDBJ whole genome shotgun (WGS) entry which is preliminary data.</text>
</comment>
<organism evidence="3 4">
    <name type="scientific">Reticulomyxa filosa</name>
    <dbReference type="NCBI Taxonomy" id="46433"/>
    <lineage>
        <taxon>Eukaryota</taxon>
        <taxon>Sar</taxon>
        <taxon>Rhizaria</taxon>
        <taxon>Retaria</taxon>
        <taxon>Foraminifera</taxon>
        <taxon>Monothalamids</taxon>
        <taxon>Reticulomyxidae</taxon>
        <taxon>Reticulomyxa</taxon>
    </lineage>
</organism>
<gene>
    <name evidence="3" type="ORF">RFI_39343</name>
</gene>
<dbReference type="AlphaFoldDB" id="X6LAK6"/>
<feature type="non-terminal residue" evidence="3">
    <location>
        <position position="264"/>
    </location>
</feature>
<feature type="region of interest" description="Disordered" evidence="1">
    <location>
        <begin position="82"/>
        <end position="116"/>
    </location>
</feature>
<keyword evidence="4" id="KW-1185">Reference proteome</keyword>